<sequence length="167" mass="17464">MANPKIDTETAITELGVGEALISLLDEKGRPTPVERAFVLPPTSQIGPITAAERQAIMKSSLVAGVYDQTVDRESAYEVLKARAAQEDQGAPSAKEVIAPPPAAAATTSIFGSIFGGDDAKETKKAPSRQSDTLFEATAKSVLRSVGTQLGKQIVRGVLGSIMGGRR</sequence>
<dbReference type="EMBL" id="LR907052">
    <property type="protein sequence ID" value="CAD7254029.1"/>
    <property type="molecule type" value="Genomic_DNA"/>
</dbReference>
<protein>
    <recommendedName>
        <fullName evidence="1">Helicase HerA-like C-terminal domain-containing protein</fullName>
    </recommendedName>
</protein>
<evidence type="ECO:0000313" key="2">
    <source>
        <dbReference type="EMBL" id="CAD7254029.1"/>
    </source>
</evidence>
<name>A0A7R9AGT1_9CRUS</name>
<dbReference type="Pfam" id="PF05872">
    <property type="entry name" value="HerA_C"/>
    <property type="match status" value="1"/>
</dbReference>
<feature type="domain" description="Helicase HerA-like C-terminal" evidence="1">
    <location>
        <begin position="2"/>
        <end position="167"/>
    </location>
</feature>
<dbReference type="Proteomes" id="UP000677054">
    <property type="component" value="Unassembled WGS sequence"/>
</dbReference>
<gene>
    <name evidence="2" type="ORF">DSTB1V02_LOCUS13775</name>
</gene>
<evidence type="ECO:0000259" key="1">
    <source>
        <dbReference type="Pfam" id="PF05872"/>
    </source>
</evidence>
<keyword evidence="3" id="KW-1185">Reference proteome</keyword>
<reference evidence="2" key="1">
    <citation type="submission" date="2020-11" db="EMBL/GenBank/DDBJ databases">
        <authorList>
            <person name="Tran Van P."/>
        </authorList>
    </citation>
    <scope>NUCLEOTIDE SEQUENCE</scope>
</reference>
<dbReference type="EMBL" id="CAJPEV010007535">
    <property type="protein sequence ID" value="CAG0904805.1"/>
    <property type="molecule type" value="Genomic_DNA"/>
</dbReference>
<dbReference type="AlphaFoldDB" id="A0A7R9AGT1"/>
<proteinExistence type="predicted"/>
<evidence type="ECO:0000313" key="3">
    <source>
        <dbReference type="Proteomes" id="UP000677054"/>
    </source>
</evidence>
<organism evidence="2">
    <name type="scientific">Darwinula stevensoni</name>
    <dbReference type="NCBI Taxonomy" id="69355"/>
    <lineage>
        <taxon>Eukaryota</taxon>
        <taxon>Metazoa</taxon>
        <taxon>Ecdysozoa</taxon>
        <taxon>Arthropoda</taxon>
        <taxon>Crustacea</taxon>
        <taxon>Oligostraca</taxon>
        <taxon>Ostracoda</taxon>
        <taxon>Podocopa</taxon>
        <taxon>Podocopida</taxon>
        <taxon>Darwinulocopina</taxon>
        <taxon>Darwinuloidea</taxon>
        <taxon>Darwinulidae</taxon>
        <taxon>Darwinula</taxon>
    </lineage>
</organism>
<dbReference type="InterPro" id="IPR033186">
    <property type="entry name" value="HerA_C"/>
</dbReference>
<accession>A0A7R9AGT1</accession>